<dbReference type="AlphaFoldDB" id="A0AA40GEW7"/>
<dbReference type="Proteomes" id="UP001177670">
    <property type="component" value="Unassembled WGS sequence"/>
</dbReference>
<evidence type="ECO:0000313" key="2">
    <source>
        <dbReference type="EMBL" id="KAK1136568.1"/>
    </source>
</evidence>
<accession>A0AA40GEW7</accession>
<feature type="compositionally biased region" description="Basic and acidic residues" evidence="1">
    <location>
        <begin position="7"/>
        <end position="30"/>
    </location>
</feature>
<feature type="region of interest" description="Disordered" evidence="1">
    <location>
        <begin position="1"/>
        <end position="30"/>
    </location>
</feature>
<protein>
    <submittedName>
        <fullName evidence="2">Uncharacterized protein</fullName>
    </submittedName>
</protein>
<evidence type="ECO:0000313" key="3">
    <source>
        <dbReference type="Proteomes" id="UP001177670"/>
    </source>
</evidence>
<gene>
    <name evidence="2" type="ORF">K0M31_001114</name>
</gene>
<evidence type="ECO:0000256" key="1">
    <source>
        <dbReference type="SAM" id="MobiDB-lite"/>
    </source>
</evidence>
<name>A0AA40GEW7_9HYME</name>
<comment type="caution">
    <text evidence="2">The sequence shown here is derived from an EMBL/GenBank/DDBJ whole genome shotgun (WGS) entry which is preliminary data.</text>
</comment>
<reference evidence="2" key="1">
    <citation type="submission" date="2021-10" db="EMBL/GenBank/DDBJ databases">
        <title>Melipona bicolor Genome sequencing and assembly.</title>
        <authorList>
            <person name="Araujo N.S."/>
            <person name="Arias M.C."/>
        </authorList>
    </citation>
    <scope>NUCLEOTIDE SEQUENCE</scope>
    <source>
        <strain evidence="2">USP_2M_L1-L4_2017</strain>
        <tissue evidence="2">Whole body</tissue>
    </source>
</reference>
<sequence length="106" mass="11881">MKLKYCSVKDEQQEAARRQAERDRASGDDGVERSLLRNSISFLFRYLGVQSNYPLTFPDIIEPRRLESPSSSSLLTVASGWDSLLGHAEYEVTERSLPGSSGQSRV</sequence>
<keyword evidence="3" id="KW-1185">Reference proteome</keyword>
<proteinExistence type="predicted"/>
<dbReference type="EMBL" id="JAHYIQ010000001">
    <property type="protein sequence ID" value="KAK1136568.1"/>
    <property type="molecule type" value="Genomic_DNA"/>
</dbReference>
<organism evidence="2 3">
    <name type="scientific">Melipona bicolor</name>
    <dbReference type="NCBI Taxonomy" id="60889"/>
    <lineage>
        <taxon>Eukaryota</taxon>
        <taxon>Metazoa</taxon>
        <taxon>Ecdysozoa</taxon>
        <taxon>Arthropoda</taxon>
        <taxon>Hexapoda</taxon>
        <taxon>Insecta</taxon>
        <taxon>Pterygota</taxon>
        <taxon>Neoptera</taxon>
        <taxon>Endopterygota</taxon>
        <taxon>Hymenoptera</taxon>
        <taxon>Apocrita</taxon>
        <taxon>Aculeata</taxon>
        <taxon>Apoidea</taxon>
        <taxon>Anthophila</taxon>
        <taxon>Apidae</taxon>
        <taxon>Melipona</taxon>
    </lineage>
</organism>